<reference evidence="10" key="1">
    <citation type="submission" date="2021-02" db="EMBL/GenBank/DDBJ databases">
        <authorList>
            <person name="Nowell W R."/>
        </authorList>
    </citation>
    <scope>NUCLEOTIDE SEQUENCE</scope>
</reference>
<keyword evidence="4 8" id="KW-0812">Transmembrane</keyword>
<dbReference type="SUPFAM" id="SSF111352">
    <property type="entry name" value="Ammonium transporter"/>
    <property type="match status" value="1"/>
</dbReference>
<dbReference type="PRINTS" id="PR00342">
    <property type="entry name" value="RHESUSRHD"/>
</dbReference>
<feature type="transmembrane region" description="Helical" evidence="8">
    <location>
        <begin position="424"/>
        <end position="447"/>
    </location>
</feature>
<dbReference type="GO" id="GO:0000139">
    <property type="term" value="C:Golgi membrane"/>
    <property type="evidence" value="ECO:0007669"/>
    <property type="project" value="UniProtKB-SubCell"/>
</dbReference>
<keyword evidence="5 8" id="KW-1133">Transmembrane helix</keyword>
<evidence type="ECO:0000259" key="9">
    <source>
        <dbReference type="Pfam" id="PF00909"/>
    </source>
</evidence>
<dbReference type="InterPro" id="IPR002229">
    <property type="entry name" value="RhesusRHD"/>
</dbReference>
<dbReference type="Gene3D" id="1.10.3430.10">
    <property type="entry name" value="Ammonium transporter AmtB like domains"/>
    <property type="match status" value="1"/>
</dbReference>
<proteinExistence type="inferred from homology"/>
<dbReference type="GO" id="GO:0008519">
    <property type="term" value="F:ammonium channel activity"/>
    <property type="evidence" value="ECO:0007669"/>
    <property type="project" value="InterPro"/>
</dbReference>
<name>A0A821HBI1_9BILA</name>
<dbReference type="AlphaFoldDB" id="A0A821HBI1"/>
<gene>
    <name evidence="10" type="ORF">QYT958_LOCUS16463</name>
</gene>
<dbReference type="Pfam" id="PF00909">
    <property type="entry name" value="Ammonium_transp"/>
    <property type="match status" value="1"/>
</dbReference>
<dbReference type="PANTHER" id="PTHR43029">
    <property type="entry name" value="AMMONIUM TRANSPORTER MEP2"/>
    <property type="match status" value="1"/>
</dbReference>
<feature type="transmembrane region" description="Helical" evidence="8">
    <location>
        <begin position="261"/>
        <end position="282"/>
    </location>
</feature>
<feature type="transmembrane region" description="Helical" evidence="8">
    <location>
        <begin position="321"/>
        <end position="341"/>
    </location>
</feature>
<feature type="transmembrane region" description="Helical" evidence="8">
    <location>
        <begin position="483"/>
        <end position="504"/>
    </location>
</feature>
<dbReference type="InterPro" id="IPR029020">
    <property type="entry name" value="Ammonium/urea_transptr"/>
</dbReference>
<feature type="domain" description="Ammonium transporter AmtB-like" evidence="9">
    <location>
        <begin position="165"/>
        <end position="572"/>
    </location>
</feature>
<keyword evidence="6 8" id="KW-0472">Membrane</keyword>
<comment type="caution">
    <text evidence="10">The sequence shown here is derived from an EMBL/GenBank/DDBJ whole genome shotgun (WGS) entry which is preliminary data.</text>
</comment>
<evidence type="ECO:0000256" key="5">
    <source>
        <dbReference type="ARBA" id="ARBA00022989"/>
    </source>
</evidence>
<feature type="transmembrane region" description="Helical" evidence="8">
    <location>
        <begin position="362"/>
        <end position="379"/>
    </location>
</feature>
<feature type="transmembrane region" description="Helical" evidence="8">
    <location>
        <begin position="163"/>
        <end position="185"/>
    </location>
</feature>
<dbReference type="NCBIfam" id="TIGR00836">
    <property type="entry name" value="amt"/>
    <property type="match status" value="1"/>
</dbReference>
<feature type="transmembrane region" description="Helical" evidence="8">
    <location>
        <begin position="289"/>
        <end position="309"/>
    </location>
</feature>
<comment type="subcellular location">
    <subcellularLocation>
        <location evidence="8">Cell membrane</location>
        <topology evidence="8">Multi-pass membrane protein</topology>
    </subcellularLocation>
    <subcellularLocation>
        <location evidence="1">Membrane</location>
        <topology evidence="1">Multi-pass membrane protein</topology>
    </subcellularLocation>
</comment>
<evidence type="ECO:0000256" key="2">
    <source>
        <dbReference type="ARBA" id="ARBA00005887"/>
    </source>
</evidence>
<sequence>MRRHCRKRIFTLFFGCLIFYIGGYVFVSISEVTRDSTEKIVYLHALRRSSPMEHNIELCSSNDIDLIIIIISSSSHFLERESIRETWGSMPNLMNIRSQCIFVVGYQDGNSMFEELLNEAKSKHDLLYLTVDDDSIVGKELHAYKWLEKYCSNVTFTFKTNDYFFLMTSTALVYMMTPGLACFYGGLVESKNFLNQFFLSIVCMAIIPVQWCLFGYSFTFGSGNSVFGSFNNGVLRSFGLNNFYGENPDPTKALTIPSLTFVAYQCAFAIITVALISGAVVGRMKLIPYMIFVFLWSTLCYDPLARWIFSNQGWLNQMGTIDFAGGMVVHFASGISGLTVATILGPRSDFDPDALKTGQTHLPFTVLGTGMLWVGWMGFNGGSALAANGIASLAIVNTNVAAASSIVIWIILDIICGKAAGQSLGVVSIPGTCSAVVVGLVVITPAAGYVQPGYALLMGLIGGFIVYLFLLGKNRFFHVDDSLDVFTCHGVGGLIGSLLTGLFCQTDVSSKVNNGALYGNPVQLWYQVAGILITSAFSVACTAAILLPMHFTIGIRTSRDQQIRGLDNVAHGVIDCELPQQKLPVKLSALRQDRGNLNIATVATAIPK</sequence>
<dbReference type="InterPro" id="IPR024041">
    <property type="entry name" value="NH4_transpt_AmtB-like_dom"/>
</dbReference>
<feature type="transmembrane region" description="Helical" evidence="8">
    <location>
        <begin position="524"/>
        <end position="547"/>
    </location>
</feature>
<evidence type="ECO:0000256" key="1">
    <source>
        <dbReference type="ARBA" id="ARBA00004141"/>
    </source>
</evidence>
<evidence type="ECO:0000313" key="10">
    <source>
        <dbReference type="EMBL" id="CAF4678167.1"/>
    </source>
</evidence>
<dbReference type="Proteomes" id="UP000663848">
    <property type="component" value="Unassembled WGS sequence"/>
</dbReference>
<feature type="transmembrane region" description="Helical" evidence="8">
    <location>
        <begin position="385"/>
        <end position="412"/>
    </location>
</feature>
<evidence type="ECO:0000256" key="4">
    <source>
        <dbReference type="ARBA" id="ARBA00022692"/>
    </source>
</evidence>
<dbReference type="InterPro" id="IPR001905">
    <property type="entry name" value="Ammonium_transpt"/>
</dbReference>
<protein>
    <recommendedName>
        <fullName evidence="8">Ammonium transporter</fullName>
    </recommendedName>
</protein>
<evidence type="ECO:0000256" key="7">
    <source>
        <dbReference type="ARBA" id="ARBA00023177"/>
    </source>
</evidence>
<evidence type="ECO:0000256" key="3">
    <source>
        <dbReference type="ARBA" id="ARBA00022448"/>
    </source>
</evidence>
<keyword evidence="3 8" id="KW-0813">Transport</keyword>
<dbReference type="GO" id="GO:0016758">
    <property type="term" value="F:hexosyltransferase activity"/>
    <property type="evidence" value="ECO:0007669"/>
    <property type="project" value="InterPro"/>
</dbReference>
<accession>A0A821HBI1</accession>
<evidence type="ECO:0000256" key="6">
    <source>
        <dbReference type="ARBA" id="ARBA00023136"/>
    </source>
</evidence>
<dbReference type="EMBL" id="CAJOBR010002386">
    <property type="protein sequence ID" value="CAF4678167.1"/>
    <property type="molecule type" value="Genomic_DNA"/>
</dbReference>
<feature type="transmembrane region" description="Helical" evidence="8">
    <location>
        <begin position="197"/>
        <end position="218"/>
    </location>
</feature>
<dbReference type="GO" id="GO:0005886">
    <property type="term" value="C:plasma membrane"/>
    <property type="evidence" value="ECO:0007669"/>
    <property type="project" value="UniProtKB-SubCell"/>
</dbReference>
<keyword evidence="7 8" id="KW-0924">Ammonia transport</keyword>
<evidence type="ECO:0000313" key="11">
    <source>
        <dbReference type="Proteomes" id="UP000663848"/>
    </source>
</evidence>
<feature type="transmembrane region" description="Helical" evidence="8">
    <location>
        <begin position="453"/>
        <end position="471"/>
    </location>
</feature>
<evidence type="ECO:0000256" key="8">
    <source>
        <dbReference type="RuleBase" id="RU362002"/>
    </source>
</evidence>
<dbReference type="PANTHER" id="PTHR43029:SF10">
    <property type="entry name" value="AMMONIUM TRANSPORTER MEP2"/>
    <property type="match status" value="1"/>
</dbReference>
<feature type="transmembrane region" description="Helical" evidence="8">
    <location>
        <begin position="9"/>
        <end position="29"/>
    </location>
</feature>
<organism evidence="10 11">
    <name type="scientific">Rotaria socialis</name>
    <dbReference type="NCBI Taxonomy" id="392032"/>
    <lineage>
        <taxon>Eukaryota</taxon>
        <taxon>Metazoa</taxon>
        <taxon>Spiralia</taxon>
        <taxon>Gnathifera</taxon>
        <taxon>Rotifera</taxon>
        <taxon>Eurotatoria</taxon>
        <taxon>Bdelloidea</taxon>
        <taxon>Philodinida</taxon>
        <taxon>Philodinidae</taxon>
        <taxon>Rotaria</taxon>
    </lineage>
</organism>
<comment type="similarity">
    <text evidence="2 8">Belongs to the ammonia transporter channel (TC 1.A.11.2) family.</text>
</comment>